<dbReference type="RefSeq" id="XP_022718136.1">
    <property type="nucleotide sequence ID" value="XM_022862401.1"/>
</dbReference>
<dbReference type="OrthoDB" id="995461at2759"/>
<sequence>MGSQDQFKNVCPFITRALNSRSWPRGHKKRRKLKKYNTHMKVLKAEMEEVRLEQKGIKDGQRLLQDKLKAVEAECNQLRRETALIIEQSANTQLRLALMFQILKARENNDFCKAAELSQALRELIMEQNK</sequence>
<dbReference type="AlphaFoldDB" id="A0A6P5WRI9"/>
<evidence type="ECO:0000313" key="3">
    <source>
        <dbReference type="RefSeq" id="XP_022718136.1"/>
    </source>
</evidence>
<feature type="coiled-coil region" evidence="1">
    <location>
        <begin position="33"/>
        <end position="88"/>
    </location>
</feature>
<dbReference type="GeneID" id="111276651"/>
<gene>
    <name evidence="3" type="primary">LOC111276651</name>
</gene>
<dbReference type="Proteomes" id="UP000515121">
    <property type="component" value="Unplaced"/>
</dbReference>
<reference evidence="3" key="1">
    <citation type="submission" date="2025-08" db="UniProtKB">
        <authorList>
            <consortium name="RefSeq"/>
        </authorList>
    </citation>
    <scope>IDENTIFICATION</scope>
    <source>
        <tissue evidence="3">Fruit stalk</tissue>
    </source>
</reference>
<dbReference type="PANTHER" id="PTHR48248:SF5">
    <property type="entry name" value="UVR DOMAIN-CONTAINING PROTEIN"/>
    <property type="match status" value="1"/>
</dbReference>
<protein>
    <submittedName>
        <fullName evidence="3">Uncharacterized protein LOC111276651</fullName>
    </submittedName>
</protein>
<accession>A0A6P5WRI9</accession>
<dbReference type="KEGG" id="dzi:111276651"/>
<organism evidence="2 3">
    <name type="scientific">Durio zibethinus</name>
    <name type="common">Durian</name>
    <dbReference type="NCBI Taxonomy" id="66656"/>
    <lineage>
        <taxon>Eukaryota</taxon>
        <taxon>Viridiplantae</taxon>
        <taxon>Streptophyta</taxon>
        <taxon>Embryophyta</taxon>
        <taxon>Tracheophyta</taxon>
        <taxon>Spermatophyta</taxon>
        <taxon>Magnoliopsida</taxon>
        <taxon>eudicotyledons</taxon>
        <taxon>Gunneridae</taxon>
        <taxon>Pentapetalae</taxon>
        <taxon>rosids</taxon>
        <taxon>malvids</taxon>
        <taxon>Malvales</taxon>
        <taxon>Malvaceae</taxon>
        <taxon>Helicteroideae</taxon>
        <taxon>Durio</taxon>
    </lineage>
</organism>
<proteinExistence type="predicted"/>
<evidence type="ECO:0000313" key="2">
    <source>
        <dbReference type="Proteomes" id="UP000515121"/>
    </source>
</evidence>
<name>A0A6P5WRI9_DURZI</name>
<keyword evidence="1" id="KW-0175">Coiled coil</keyword>
<dbReference type="PANTHER" id="PTHR48248">
    <property type="entry name" value="UVR DOMAIN-CONTAINING PROTEIN"/>
    <property type="match status" value="1"/>
</dbReference>
<evidence type="ECO:0000256" key="1">
    <source>
        <dbReference type="SAM" id="Coils"/>
    </source>
</evidence>
<keyword evidence="2" id="KW-1185">Reference proteome</keyword>